<sequence length="108" mass="12319">MSLLNYFSKLESKKRKLEEDGDNIQQPNPKRSRQIPSSELENKDSIPNKSAPIQNNGVSENDKAKVSDSESNNKEPVKEPLNNGPVEKEKENEKEKKKKVMAKQKKNL</sequence>
<feature type="compositionally biased region" description="Basic residues" evidence="1">
    <location>
        <begin position="96"/>
        <end position="108"/>
    </location>
</feature>
<name>X6NSM5_RETFI</name>
<gene>
    <name evidence="2" type="ORF">RFI_08129</name>
</gene>
<feature type="compositionally biased region" description="Polar residues" evidence="1">
    <location>
        <begin position="47"/>
        <end position="59"/>
    </location>
</feature>
<keyword evidence="3" id="KW-1185">Reference proteome</keyword>
<evidence type="ECO:0000256" key="1">
    <source>
        <dbReference type="SAM" id="MobiDB-lite"/>
    </source>
</evidence>
<dbReference type="AlphaFoldDB" id="X6NSM5"/>
<dbReference type="EMBL" id="ASPP01006323">
    <property type="protein sequence ID" value="ETO28996.1"/>
    <property type="molecule type" value="Genomic_DNA"/>
</dbReference>
<protein>
    <submittedName>
        <fullName evidence="2">Uncharacterized protein</fullName>
    </submittedName>
</protein>
<feature type="compositionally biased region" description="Basic and acidic residues" evidence="1">
    <location>
        <begin position="86"/>
        <end position="95"/>
    </location>
</feature>
<evidence type="ECO:0000313" key="3">
    <source>
        <dbReference type="Proteomes" id="UP000023152"/>
    </source>
</evidence>
<reference evidence="2 3" key="1">
    <citation type="journal article" date="2013" name="Curr. Biol.">
        <title>The Genome of the Foraminiferan Reticulomyxa filosa.</title>
        <authorList>
            <person name="Glockner G."/>
            <person name="Hulsmann N."/>
            <person name="Schleicher M."/>
            <person name="Noegel A.A."/>
            <person name="Eichinger L."/>
            <person name="Gallinger C."/>
            <person name="Pawlowski J."/>
            <person name="Sierra R."/>
            <person name="Euteneuer U."/>
            <person name="Pillet L."/>
            <person name="Moustafa A."/>
            <person name="Platzer M."/>
            <person name="Groth M."/>
            <person name="Szafranski K."/>
            <person name="Schliwa M."/>
        </authorList>
    </citation>
    <scope>NUCLEOTIDE SEQUENCE [LARGE SCALE GENOMIC DNA]</scope>
</reference>
<organism evidence="2 3">
    <name type="scientific">Reticulomyxa filosa</name>
    <dbReference type="NCBI Taxonomy" id="46433"/>
    <lineage>
        <taxon>Eukaryota</taxon>
        <taxon>Sar</taxon>
        <taxon>Rhizaria</taxon>
        <taxon>Retaria</taxon>
        <taxon>Foraminifera</taxon>
        <taxon>Monothalamids</taxon>
        <taxon>Reticulomyxidae</taxon>
        <taxon>Reticulomyxa</taxon>
    </lineage>
</organism>
<feature type="compositionally biased region" description="Polar residues" evidence="1">
    <location>
        <begin position="23"/>
        <end position="39"/>
    </location>
</feature>
<comment type="caution">
    <text evidence="2">The sequence shown here is derived from an EMBL/GenBank/DDBJ whole genome shotgun (WGS) entry which is preliminary data.</text>
</comment>
<proteinExistence type="predicted"/>
<evidence type="ECO:0000313" key="2">
    <source>
        <dbReference type="EMBL" id="ETO28996.1"/>
    </source>
</evidence>
<feature type="compositionally biased region" description="Basic and acidic residues" evidence="1">
    <location>
        <begin position="60"/>
        <end position="78"/>
    </location>
</feature>
<accession>X6NSM5</accession>
<feature type="region of interest" description="Disordered" evidence="1">
    <location>
        <begin position="1"/>
        <end position="108"/>
    </location>
</feature>
<dbReference type="Proteomes" id="UP000023152">
    <property type="component" value="Unassembled WGS sequence"/>
</dbReference>